<evidence type="ECO:0000256" key="7">
    <source>
        <dbReference type="ARBA" id="ARBA00022917"/>
    </source>
</evidence>
<dbReference type="Proteomes" id="UP000177349">
    <property type="component" value="Unassembled WGS sequence"/>
</dbReference>
<evidence type="ECO:0000256" key="1">
    <source>
        <dbReference type="ARBA" id="ARBA00004496"/>
    </source>
</evidence>
<dbReference type="InterPro" id="IPR008925">
    <property type="entry name" value="aa_tRNA-synth_I_cd-bd_sf"/>
</dbReference>
<protein>
    <recommendedName>
        <fullName evidence="10">Lysine--tRNA ligase</fullName>
        <ecNumber evidence="10">6.1.1.6</ecNumber>
    </recommendedName>
    <alternativeName>
        <fullName evidence="10">Lysyl-tRNA synthetase</fullName>
        <shortName evidence="10">LysRS</shortName>
    </alternativeName>
</protein>
<gene>
    <name evidence="10" type="primary">lysS</name>
    <name evidence="12" type="ORF">A3B31_00395</name>
</gene>
<dbReference type="GO" id="GO:0000049">
    <property type="term" value="F:tRNA binding"/>
    <property type="evidence" value="ECO:0007669"/>
    <property type="project" value="InterPro"/>
</dbReference>
<keyword evidence="8 10" id="KW-0030">Aminoacyl-tRNA synthetase</keyword>
<evidence type="ECO:0000256" key="10">
    <source>
        <dbReference type="HAMAP-Rule" id="MF_00177"/>
    </source>
</evidence>
<dbReference type="Pfam" id="PF01921">
    <property type="entry name" value="tRNA-synt_1f"/>
    <property type="match status" value="1"/>
</dbReference>
<feature type="short sequence motif" description="'KMSKS' region" evidence="10">
    <location>
        <begin position="288"/>
        <end position="292"/>
    </location>
</feature>
<evidence type="ECO:0000313" key="13">
    <source>
        <dbReference type="Proteomes" id="UP000177349"/>
    </source>
</evidence>
<keyword evidence="5 10" id="KW-0547">Nucleotide-binding</keyword>
<dbReference type="Pfam" id="PF19269">
    <property type="entry name" value="Anticodon_2"/>
    <property type="match status" value="1"/>
</dbReference>
<keyword evidence="7 10" id="KW-0648">Protein biosynthesis</keyword>
<comment type="subcellular location">
    <subcellularLocation>
        <location evidence="1 10">Cytoplasm</location>
    </subcellularLocation>
</comment>
<comment type="similarity">
    <text evidence="2 10">Belongs to the class-I aminoacyl-tRNA synthetase family.</text>
</comment>
<reference evidence="12 13" key="1">
    <citation type="journal article" date="2016" name="Nat. Commun.">
        <title>Thousands of microbial genomes shed light on interconnected biogeochemical processes in an aquifer system.</title>
        <authorList>
            <person name="Anantharaman K."/>
            <person name="Brown C.T."/>
            <person name="Hug L.A."/>
            <person name="Sharon I."/>
            <person name="Castelle C.J."/>
            <person name="Probst A.J."/>
            <person name="Thomas B.C."/>
            <person name="Singh A."/>
            <person name="Wilkins M.J."/>
            <person name="Karaoz U."/>
            <person name="Brodie E.L."/>
            <person name="Williams K.H."/>
            <person name="Hubbard S.S."/>
            <person name="Banfield J.F."/>
        </authorList>
    </citation>
    <scope>NUCLEOTIDE SEQUENCE [LARGE SCALE GENOMIC DNA]</scope>
</reference>
<accession>A0A1G2BV53</accession>
<evidence type="ECO:0000256" key="4">
    <source>
        <dbReference type="ARBA" id="ARBA00022598"/>
    </source>
</evidence>
<dbReference type="GO" id="GO:0006430">
    <property type="term" value="P:lysyl-tRNA aminoacylation"/>
    <property type="evidence" value="ECO:0007669"/>
    <property type="project" value="UniProtKB-UniRule"/>
</dbReference>
<evidence type="ECO:0000256" key="8">
    <source>
        <dbReference type="ARBA" id="ARBA00023146"/>
    </source>
</evidence>
<comment type="caution">
    <text evidence="12">The sequence shown here is derived from an EMBL/GenBank/DDBJ whole genome shotgun (WGS) entry which is preliminary data.</text>
</comment>
<dbReference type="InterPro" id="IPR020751">
    <property type="entry name" value="aa-tRNA-synth_I_codon-bd_sub2"/>
</dbReference>
<dbReference type="GO" id="GO:0005737">
    <property type="term" value="C:cytoplasm"/>
    <property type="evidence" value="ECO:0007669"/>
    <property type="project" value="UniProtKB-SubCell"/>
</dbReference>
<dbReference type="Gene3D" id="1.10.10.350">
    <property type="match status" value="1"/>
</dbReference>
<keyword evidence="4 10" id="KW-0436">Ligase</keyword>
<dbReference type="SUPFAM" id="SSF48163">
    <property type="entry name" value="An anticodon-binding domain of class I aminoacyl-tRNA synthetases"/>
    <property type="match status" value="1"/>
</dbReference>
<dbReference type="SUPFAM" id="SSF52374">
    <property type="entry name" value="Nucleotidylyl transferase"/>
    <property type="match status" value="1"/>
</dbReference>
<dbReference type="HAMAP" id="MF_00177">
    <property type="entry name" value="Lys_tRNA_synth_class1"/>
    <property type="match status" value="1"/>
</dbReference>
<dbReference type="NCBIfam" id="TIGR00467">
    <property type="entry name" value="lysS_arch"/>
    <property type="match status" value="1"/>
</dbReference>
<comment type="caution">
    <text evidence="10">Lacks conserved residue(s) required for the propagation of feature annotation.</text>
</comment>
<dbReference type="PANTHER" id="PTHR37940:SF1">
    <property type="entry name" value="LYSINE--TRNA LIGASE"/>
    <property type="match status" value="1"/>
</dbReference>
<proteinExistence type="inferred from homology"/>
<evidence type="ECO:0000256" key="5">
    <source>
        <dbReference type="ARBA" id="ARBA00022741"/>
    </source>
</evidence>
<dbReference type="PANTHER" id="PTHR37940">
    <property type="entry name" value="LYSINE--TRNA LIGASE"/>
    <property type="match status" value="1"/>
</dbReference>
<dbReference type="Gene3D" id="1.10.10.770">
    <property type="match status" value="1"/>
</dbReference>
<dbReference type="InterPro" id="IPR002904">
    <property type="entry name" value="Lys-tRNA-ligase"/>
</dbReference>
<keyword evidence="3 10" id="KW-0963">Cytoplasm</keyword>
<sequence>MFWAFRVQEEIRERFADTIGRGTPLVIRDEKTMSGRVHVGSLRGVVIHGLVSEVLSESNVANRFLFEINDFDLMDGLPVYVDQEFYKPYMGRLLCDVPAPAGSSAANYAEHWADDFMQVVSHTGFMPDYYRSSTLYQDGKYNEAIKQALDKADVIRRIYKEVSGSAKGSDWFPIQVVCESCKKVGTTRAVAWDGKKVTYRCEREMVKWAEGCGHEGSIDPFDGRAKLPWKVEWAAKFIILGVHIEGAGKDHATKGGARDVARHIVQEVFEYPEPYDIPYNFFVVGGKKMSSSKGKGSSAREVADLLPTHILRLLMMKEPKREIDFEPYGDTIPVLYDTHDKIASQYFAQEKNDWTSVFPFVYAKDKRPPQEKFLPRFSQIAYLGQMPHITLDTAVKEMKGGVLSEEERTEMNERFTYSHKWLRGYSPEKYRLEIQTSVSPSVKEFTNKQRDALRDILSYMKEHPSLTGEELHTFIHAVKKEKAIAPDQLFSALYISFLGKDSGPQAGWFLSTLPRDFVLKRLTEVTS</sequence>
<dbReference type="GO" id="GO:0005524">
    <property type="term" value="F:ATP binding"/>
    <property type="evidence" value="ECO:0007669"/>
    <property type="project" value="UniProtKB-UniRule"/>
</dbReference>
<dbReference type="Gene3D" id="3.40.50.620">
    <property type="entry name" value="HUPs"/>
    <property type="match status" value="2"/>
</dbReference>
<evidence type="ECO:0000313" key="12">
    <source>
        <dbReference type="EMBL" id="OGY92981.1"/>
    </source>
</evidence>
<comment type="catalytic activity">
    <reaction evidence="9 10">
        <text>tRNA(Lys) + L-lysine + ATP = L-lysyl-tRNA(Lys) + AMP + diphosphate</text>
        <dbReference type="Rhea" id="RHEA:20792"/>
        <dbReference type="Rhea" id="RHEA-COMP:9696"/>
        <dbReference type="Rhea" id="RHEA-COMP:9697"/>
        <dbReference type="ChEBI" id="CHEBI:30616"/>
        <dbReference type="ChEBI" id="CHEBI:32551"/>
        <dbReference type="ChEBI" id="CHEBI:33019"/>
        <dbReference type="ChEBI" id="CHEBI:78442"/>
        <dbReference type="ChEBI" id="CHEBI:78529"/>
        <dbReference type="ChEBI" id="CHEBI:456215"/>
        <dbReference type="EC" id="6.1.1.6"/>
    </reaction>
</comment>
<evidence type="ECO:0000256" key="6">
    <source>
        <dbReference type="ARBA" id="ARBA00022840"/>
    </source>
</evidence>
<dbReference type="AlphaFoldDB" id="A0A1G2BV53"/>
<dbReference type="EC" id="6.1.1.6" evidence="10"/>
<evidence type="ECO:0000256" key="9">
    <source>
        <dbReference type="ARBA" id="ARBA00048573"/>
    </source>
</evidence>
<dbReference type="InterPro" id="IPR045462">
    <property type="entry name" value="aa-tRNA-synth_I_cd-bd"/>
</dbReference>
<dbReference type="GO" id="GO:0004824">
    <property type="term" value="F:lysine-tRNA ligase activity"/>
    <property type="evidence" value="ECO:0007669"/>
    <property type="project" value="UniProtKB-UniRule"/>
</dbReference>
<evidence type="ECO:0000259" key="11">
    <source>
        <dbReference type="Pfam" id="PF19269"/>
    </source>
</evidence>
<name>A0A1G2BV53_9BACT</name>
<evidence type="ECO:0000256" key="2">
    <source>
        <dbReference type="ARBA" id="ARBA00005594"/>
    </source>
</evidence>
<dbReference type="EMBL" id="MHKN01000004">
    <property type="protein sequence ID" value="OGY92981.1"/>
    <property type="molecule type" value="Genomic_DNA"/>
</dbReference>
<dbReference type="InterPro" id="IPR014729">
    <property type="entry name" value="Rossmann-like_a/b/a_fold"/>
</dbReference>
<organism evidence="12 13">
    <name type="scientific">Candidatus Komeilibacteria bacterium RIFCSPLOWO2_01_FULL_53_11</name>
    <dbReference type="NCBI Taxonomy" id="1798552"/>
    <lineage>
        <taxon>Bacteria</taxon>
        <taxon>Candidatus Komeiliibacteriota</taxon>
    </lineage>
</organism>
<feature type="domain" description="Aminoacyl-tRNA synthetase class I anticodon-binding" evidence="11">
    <location>
        <begin position="443"/>
        <end position="524"/>
    </location>
</feature>
<keyword evidence="6 10" id="KW-0067">ATP-binding</keyword>
<evidence type="ECO:0000256" key="3">
    <source>
        <dbReference type="ARBA" id="ARBA00022490"/>
    </source>
</evidence>